<dbReference type="PANTHER" id="PTHR24559:SF431">
    <property type="entry name" value="RNA-DIRECTED DNA POLYMERASE HOMOLOG"/>
    <property type="match status" value="1"/>
</dbReference>
<dbReference type="InterPro" id="IPR043128">
    <property type="entry name" value="Rev_trsase/Diguanyl_cyclase"/>
</dbReference>
<reference evidence="5" key="1">
    <citation type="submission" date="2018-02" db="EMBL/GenBank/DDBJ databases">
        <authorList>
            <person name="Cohen D.B."/>
            <person name="Kent A.D."/>
        </authorList>
    </citation>
    <scope>NUCLEOTIDE SEQUENCE</scope>
</reference>
<feature type="compositionally biased region" description="Basic and acidic residues" evidence="1">
    <location>
        <begin position="347"/>
        <end position="358"/>
    </location>
</feature>
<evidence type="ECO:0008006" key="6">
    <source>
        <dbReference type="Google" id="ProtNLM"/>
    </source>
</evidence>
<dbReference type="EMBL" id="OIVN01003802">
    <property type="protein sequence ID" value="SPD13675.1"/>
    <property type="molecule type" value="Genomic_DNA"/>
</dbReference>
<dbReference type="SUPFAM" id="SSF56672">
    <property type="entry name" value="DNA/RNA polymerases"/>
    <property type="match status" value="1"/>
</dbReference>
<dbReference type="InterPro" id="IPR053134">
    <property type="entry name" value="RNA-dir_DNA_polymerase"/>
</dbReference>
<evidence type="ECO:0000259" key="3">
    <source>
        <dbReference type="Pfam" id="PF03732"/>
    </source>
</evidence>
<feature type="domain" description="Reverse transcriptase" evidence="2">
    <location>
        <begin position="682"/>
        <end position="837"/>
    </location>
</feature>
<feature type="region of interest" description="Disordered" evidence="1">
    <location>
        <begin position="43"/>
        <end position="123"/>
    </location>
</feature>
<evidence type="ECO:0000259" key="4">
    <source>
        <dbReference type="Pfam" id="PF17919"/>
    </source>
</evidence>
<feature type="region of interest" description="Disordered" evidence="1">
    <location>
        <begin position="1"/>
        <end position="20"/>
    </location>
</feature>
<evidence type="ECO:0000256" key="1">
    <source>
        <dbReference type="SAM" id="MobiDB-lite"/>
    </source>
</evidence>
<dbReference type="PANTHER" id="PTHR24559">
    <property type="entry name" value="TRANSPOSON TY3-I GAG-POL POLYPROTEIN"/>
    <property type="match status" value="1"/>
</dbReference>
<feature type="region of interest" description="Disordered" evidence="1">
    <location>
        <begin position="334"/>
        <end position="370"/>
    </location>
</feature>
<dbReference type="Pfam" id="PF17919">
    <property type="entry name" value="RT_RNaseH_2"/>
    <property type="match status" value="1"/>
</dbReference>
<dbReference type="AlphaFoldDB" id="A0A2N9HNZ3"/>
<dbReference type="Pfam" id="PF03732">
    <property type="entry name" value="Retrotrans_gag"/>
    <property type="match status" value="1"/>
</dbReference>
<dbReference type="Pfam" id="PF00078">
    <property type="entry name" value="RVT_1"/>
    <property type="match status" value="1"/>
</dbReference>
<dbReference type="Gene3D" id="3.10.10.10">
    <property type="entry name" value="HIV Type 1 Reverse Transcriptase, subunit A, domain 1"/>
    <property type="match status" value="1"/>
</dbReference>
<feature type="domain" description="Retrotransposon gag" evidence="3">
    <location>
        <begin position="212"/>
        <end position="298"/>
    </location>
</feature>
<gene>
    <name evidence="5" type="ORF">FSB_LOCUS41557</name>
</gene>
<dbReference type="InterPro" id="IPR000477">
    <property type="entry name" value="RT_dom"/>
</dbReference>
<feature type="compositionally biased region" description="Basic and acidic residues" evidence="1">
    <location>
        <begin position="62"/>
        <end position="88"/>
    </location>
</feature>
<dbReference type="CDD" id="cd01647">
    <property type="entry name" value="RT_LTR"/>
    <property type="match status" value="1"/>
</dbReference>
<protein>
    <recommendedName>
        <fullName evidence="6">Reverse transcriptase domain-containing protein</fullName>
    </recommendedName>
</protein>
<accession>A0A2N9HNZ3</accession>
<feature type="compositionally biased region" description="Basic and acidic residues" evidence="1">
    <location>
        <begin position="95"/>
        <end position="105"/>
    </location>
</feature>
<name>A0A2N9HNZ3_FAGSY</name>
<evidence type="ECO:0000313" key="5">
    <source>
        <dbReference type="EMBL" id="SPD13675.1"/>
    </source>
</evidence>
<proteinExistence type="predicted"/>
<dbReference type="InterPro" id="IPR005162">
    <property type="entry name" value="Retrotrans_gag_dom"/>
</dbReference>
<organism evidence="5">
    <name type="scientific">Fagus sylvatica</name>
    <name type="common">Beechnut</name>
    <dbReference type="NCBI Taxonomy" id="28930"/>
    <lineage>
        <taxon>Eukaryota</taxon>
        <taxon>Viridiplantae</taxon>
        <taxon>Streptophyta</taxon>
        <taxon>Embryophyta</taxon>
        <taxon>Tracheophyta</taxon>
        <taxon>Spermatophyta</taxon>
        <taxon>Magnoliopsida</taxon>
        <taxon>eudicotyledons</taxon>
        <taxon>Gunneridae</taxon>
        <taxon>Pentapetalae</taxon>
        <taxon>rosids</taxon>
        <taxon>fabids</taxon>
        <taxon>Fagales</taxon>
        <taxon>Fagaceae</taxon>
        <taxon>Fagus</taxon>
    </lineage>
</organism>
<feature type="compositionally biased region" description="Basic and acidic residues" evidence="1">
    <location>
        <begin position="1"/>
        <end position="10"/>
    </location>
</feature>
<dbReference type="InterPro" id="IPR043502">
    <property type="entry name" value="DNA/RNA_pol_sf"/>
</dbReference>
<feature type="compositionally biased region" description="Polar residues" evidence="1">
    <location>
        <begin position="106"/>
        <end position="115"/>
    </location>
</feature>
<feature type="region of interest" description="Disordered" evidence="1">
    <location>
        <begin position="391"/>
        <end position="420"/>
    </location>
</feature>
<feature type="domain" description="Reverse transcriptase/retrotransposon-derived protein RNase H-like" evidence="4">
    <location>
        <begin position="902"/>
        <end position="988"/>
    </location>
</feature>
<sequence length="989" mass="113340">MEGTHNDRPSADPPMTPIERQMQVIATSIQDLAWETTRQNKELWHAIKKRPPTLHNDNQRPPQRENRLDDQEVDSRQVTRCRDDEVEKTPPFSRHRAESADRSSKQPDCSAQSSRGPDDKTARLEEELYEMRKQMGDMKNSLKAKAARNLDNLVHRADSPFIPSIANFPLPPRFKVPPLKNFDGTKDLFDYLEAFKTIMQLQVVPEKIMCRAFPIGLRGSARVWFNKLESESIGSFVQLSRAFIDHFIGGQRRGRSPTHLLNVKQMEGESLRAYVHHFNKEAMQINRPKEDVTLTAFMVELRKGDFLYDLYKDLLETLSELMYKVQKHMNAENALEALNDPPPKRRKELEDRKQEPARKFHRDHGHLTEDRMALKEQIETLIRQGKLQKYVSCPDNTRPPKPQGLKERTENPKPGTAGEIRTIVGDNSSSADILYLPAYQQMKLDKEKLRPMGAPLVGFIGEKVCPVGIVTLPITIGTYPKQLSKTVDFLVVDCPSAYNTIIGRPTLNRLRAVTSTYHLLFKFPTEHGIGEVRGDQITARECYLALLGTEGENQTMTIEERKTLVEPSEELSTIILDNEHPEKSTRIGANLAPQTRESIIHFLKNNKDVFAWSQEDMPGIDPSIISHKLNVNPCLRPIKQKRRVFAPERNNAIMKKVDKLLTANFTREVFYPDWLANVIMVKKSNGKWQMCVNFTDLNKVCLKDSFPLPRIDQLVDSTAGHKLLTFIDAFSGYNQIVIDEADQEKTSFITSRGLFCYKVMPFKLKNTGATYQLLMNQMFHDQIGKNVEVYIDDMLVKSKKEDDHLKDLEETFNTLRKYQMKLNPSKCAFGVSSDKFLDFMVSQRGIEANPEKIKAILEMQPPKNIKETQGLTGRIAALNRFVSRSTDKCLPFFKILRKAFEWTDECQQTFEELIKYLTTPPLLSPSKPSVKLYLYLAMSSTAVSSALLREEEGQQLLVYYTSRALRGAEERYPPMEKLAFALVIAARKL</sequence>
<dbReference type="InterPro" id="IPR041577">
    <property type="entry name" value="RT_RNaseH_2"/>
</dbReference>
<evidence type="ECO:0000259" key="2">
    <source>
        <dbReference type="Pfam" id="PF00078"/>
    </source>
</evidence>
<dbReference type="Gene3D" id="3.30.70.270">
    <property type="match status" value="2"/>
</dbReference>